<proteinExistence type="predicted"/>
<protein>
    <submittedName>
        <fullName evidence="1">Uncharacterized protein</fullName>
    </submittedName>
</protein>
<name>A0ACC2R061_9NEOP</name>
<evidence type="ECO:0000313" key="1">
    <source>
        <dbReference type="EMBL" id="KAJ8729782.1"/>
    </source>
</evidence>
<dbReference type="EMBL" id="CM056786">
    <property type="protein sequence ID" value="KAJ8729782.1"/>
    <property type="molecule type" value="Genomic_DNA"/>
</dbReference>
<keyword evidence="2" id="KW-1185">Reference proteome</keyword>
<accession>A0ACC2R061</accession>
<organism evidence="1 2">
    <name type="scientific">Mythimna loreyi</name>
    <dbReference type="NCBI Taxonomy" id="667449"/>
    <lineage>
        <taxon>Eukaryota</taxon>
        <taxon>Metazoa</taxon>
        <taxon>Ecdysozoa</taxon>
        <taxon>Arthropoda</taxon>
        <taxon>Hexapoda</taxon>
        <taxon>Insecta</taxon>
        <taxon>Pterygota</taxon>
        <taxon>Neoptera</taxon>
        <taxon>Endopterygota</taxon>
        <taxon>Lepidoptera</taxon>
        <taxon>Glossata</taxon>
        <taxon>Ditrysia</taxon>
        <taxon>Noctuoidea</taxon>
        <taxon>Noctuidae</taxon>
        <taxon>Noctuinae</taxon>
        <taxon>Hadenini</taxon>
        <taxon>Mythimna</taxon>
    </lineage>
</organism>
<gene>
    <name evidence="1" type="ORF">PYW08_001363</name>
</gene>
<reference evidence="1" key="1">
    <citation type="submission" date="2023-03" db="EMBL/GenBank/DDBJ databases">
        <title>Chromosome-level genomes of two armyworms, Mythimna separata and Mythimna loreyi, provide insights into the biosynthesis and reception of sex pheromones.</title>
        <authorList>
            <person name="Zhao H."/>
        </authorList>
    </citation>
    <scope>NUCLEOTIDE SEQUENCE</scope>
    <source>
        <strain evidence="1">BeijingLab</strain>
    </source>
</reference>
<comment type="caution">
    <text evidence="1">The sequence shown here is derived from an EMBL/GenBank/DDBJ whole genome shotgun (WGS) entry which is preliminary data.</text>
</comment>
<sequence>MSTFKCSKREIILSYIEGGKSLEALSTVLKENYHVSEDNLCFILSDFQRHIIPTFNKRWTEASRKKDLFLTKNSNWLESEYSVNLPNSEDVTTVSTPYTSSGKRGRPCVSYPDLSESSKRRKNLTLFNEYGFEHVYNAYLHFYEILRLKPILIINIKNIYMYYYLN</sequence>
<evidence type="ECO:0000313" key="2">
    <source>
        <dbReference type="Proteomes" id="UP001231649"/>
    </source>
</evidence>
<dbReference type="Proteomes" id="UP001231649">
    <property type="component" value="Chromosome 10"/>
</dbReference>